<name>A0A7U6GD51_CALEA</name>
<dbReference type="EMBL" id="AP012051">
    <property type="protein sequence ID" value="BAL80184.1"/>
    <property type="molecule type" value="Genomic_DNA"/>
</dbReference>
<keyword evidence="3" id="KW-1185">Reference proteome</keyword>
<gene>
    <name evidence="2" type="ordered locus">CSE_00580</name>
</gene>
<dbReference type="AlphaFoldDB" id="A0A7U6GD51"/>
<organism evidence="2 3">
    <name type="scientific">Caldisericum exile (strain DSM 21853 / NBRC 104410 / AZM16c01)</name>
    <dbReference type="NCBI Taxonomy" id="511051"/>
    <lineage>
        <taxon>Bacteria</taxon>
        <taxon>Pseudomonadati</taxon>
        <taxon>Caldisericota/Cryosericota group</taxon>
        <taxon>Caldisericota</taxon>
        <taxon>Caldisericia</taxon>
        <taxon>Caldisericales</taxon>
        <taxon>Caldisericaceae</taxon>
        <taxon>Caldisericum</taxon>
    </lineage>
</organism>
<dbReference type="KEGG" id="cex:CSE_00580"/>
<reference evidence="2 3" key="1">
    <citation type="submission" date="2011-01" db="EMBL/GenBank/DDBJ databases">
        <title>Whole genome sequence of Caldisericum exile AZM16c01.</title>
        <authorList>
            <person name="Narita-Yamada S."/>
            <person name="Kawakoshi A."/>
            <person name="Nakamura S."/>
            <person name="Sasagawa M."/>
            <person name="Fukada J."/>
            <person name="Sekine M."/>
            <person name="Kato Y."/>
            <person name="Fukai R."/>
            <person name="Sasaki K."/>
            <person name="Hanamaki A."/>
            <person name="Narita H."/>
            <person name="Konno Y."/>
            <person name="Mori K."/>
            <person name="Yamazaki S."/>
            <person name="Suzuki K."/>
            <person name="Fujita N."/>
        </authorList>
    </citation>
    <scope>NUCLEOTIDE SEQUENCE [LARGE SCALE GENOMIC DNA]</scope>
    <source>
        <strain evidence="3">DSM 21853 / NBRC 104410 / AZM16c01</strain>
    </source>
</reference>
<keyword evidence="1" id="KW-0472">Membrane</keyword>
<keyword evidence="1" id="KW-0812">Transmembrane</keyword>
<accession>A0A7U6GD51</accession>
<sequence>MKFPERAYQKRALIQSDFLLFVICALFKYFIFGILLEIVKTQEGESTAFSLGLLSCNPSPF</sequence>
<dbReference type="Proteomes" id="UP000004793">
    <property type="component" value="Chromosome"/>
</dbReference>
<keyword evidence="1" id="KW-1133">Transmembrane helix</keyword>
<proteinExistence type="predicted"/>
<protein>
    <submittedName>
        <fullName evidence="2">Uncharacterized protein</fullName>
    </submittedName>
</protein>
<evidence type="ECO:0000313" key="3">
    <source>
        <dbReference type="Proteomes" id="UP000004793"/>
    </source>
</evidence>
<evidence type="ECO:0000313" key="2">
    <source>
        <dbReference type="EMBL" id="BAL80184.1"/>
    </source>
</evidence>
<feature type="transmembrane region" description="Helical" evidence="1">
    <location>
        <begin position="12"/>
        <end position="36"/>
    </location>
</feature>
<evidence type="ECO:0000256" key="1">
    <source>
        <dbReference type="SAM" id="Phobius"/>
    </source>
</evidence>